<keyword evidence="2" id="KW-0378">Hydrolase</keyword>
<dbReference type="InterPro" id="IPR050491">
    <property type="entry name" value="AmpC-like"/>
</dbReference>
<dbReference type="PANTHER" id="PTHR46825:SF9">
    <property type="entry name" value="BETA-LACTAMASE-RELATED DOMAIN-CONTAINING PROTEIN"/>
    <property type="match status" value="1"/>
</dbReference>
<proteinExistence type="predicted"/>
<dbReference type="Proteomes" id="UP000290365">
    <property type="component" value="Chromosome"/>
</dbReference>
<evidence type="ECO:0000259" key="1">
    <source>
        <dbReference type="Pfam" id="PF00144"/>
    </source>
</evidence>
<dbReference type="OrthoDB" id="162146at2"/>
<evidence type="ECO:0000313" key="3">
    <source>
        <dbReference type="Proteomes" id="UP000290365"/>
    </source>
</evidence>
<dbReference type="AlphaFoldDB" id="A0A4P6K227"/>
<dbReference type="SUPFAM" id="SSF56601">
    <property type="entry name" value="beta-lactamase/transpeptidase-like"/>
    <property type="match status" value="1"/>
</dbReference>
<dbReference type="InterPro" id="IPR001466">
    <property type="entry name" value="Beta-lactam-related"/>
</dbReference>
<dbReference type="EMBL" id="CP035758">
    <property type="protein sequence ID" value="QBD81526.1"/>
    <property type="molecule type" value="Genomic_DNA"/>
</dbReference>
<name>A0A4P6K227_KTERU</name>
<protein>
    <submittedName>
        <fullName evidence="2">Class A beta-lactamase-related serine hydrolase</fullName>
    </submittedName>
</protein>
<reference evidence="2 3" key="1">
    <citation type="submission" date="2019-01" db="EMBL/GenBank/DDBJ databases">
        <title>Ktedonosporobacter rubrisoli SCAWS-G2.</title>
        <authorList>
            <person name="Huang Y."/>
            <person name="Yan B."/>
        </authorList>
    </citation>
    <scope>NUCLEOTIDE SEQUENCE [LARGE SCALE GENOMIC DNA]</scope>
    <source>
        <strain evidence="2 3">SCAWS-G2</strain>
    </source>
</reference>
<dbReference type="KEGG" id="kbs:EPA93_38375"/>
<dbReference type="Pfam" id="PF00144">
    <property type="entry name" value="Beta-lactamase"/>
    <property type="match status" value="1"/>
</dbReference>
<dbReference type="InterPro" id="IPR012338">
    <property type="entry name" value="Beta-lactam/transpept-like"/>
</dbReference>
<organism evidence="2 3">
    <name type="scientific">Ktedonosporobacter rubrisoli</name>
    <dbReference type="NCBI Taxonomy" id="2509675"/>
    <lineage>
        <taxon>Bacteria</taxon>
        <taxon>Bacillati</taxon>
        <taxon>Chloroflexota</taxon>
        <taxon>Ktedonobacteria</taxon>
        <taxon>Ktedonobacterales</taxon>
        <taxon>Ktedonosporobacteraceae</taxon>
        <taxon>Ktedonosporobacter</taxon>
    </lineage>
</organism>
<accession>A0A4P6K227</accession>
<dbReference type="PANTHER" id="PTHR46825">
    <property type="entry name" value="D-ALANYL-D-ALANINE-CARBOXYPEPTIDASE/ENDOPEPTIDASE AMPH"/>
    <property type="match status" value="1"/>
</dbReference>
<evidence type="ECO:0000313" key="2">
    <source>
        <dbReference type="EMBL" id="QBD81526.1"/>
    </source>
</evidence>
<gene>
    <name evidence="2" type="ORF">EPA93_38375</name>
</gene>
<dbReference type="Gene3D" id="3.40.710.10">
    <property type="entry name" value="DD-peptidase/beta-lactamase superfamily"/>
    <property type="match status" value="1"/>
</dbReference>
<keyword evidence="3" id="KW-1185">Reference proteome</keyword>
<feature type="domain" description="Beta-lactamase-related" evidence="1">
    <location>
        <begin position="50"/>
        <end position="365"/>
    </location>
</feature>
<sequence>MVQRSGMRWFDIVLGQGLQCGYSPPSYHNKEKYMNLDLTTRLEAATKFIDRWLAHKLYIDRLPGLSVGIVYGDKILFKKGYGYANLEQQVKASETTCYRIASFSKIFTALAVMHLFEQGKLHLDDRVQQYLPWFSSEQAPQTAQITLRQLLTHTAGLDRDGVTPHWVDYRFPELQEIQRHIAEGGLSYTPATVWKYSNVGYTLLGEVVRAVSGLAYEEYVTEHVVKPLGMTHTAPVLTEAITQQLALGYSRNLPEQGREPFPHIETHVMASATGFSSNVVDLCQLIMAQFEGDTRLLRDETKREMRRIQWLRKEGDADWCLGFETWKVNQQRYYGHGGSFQGYRSRFGFDPERKVGVVVLVNAMDVRAGDLLQGALQIIDYVITHWDELAQDAVQSEHIEGYEGMFRSVWGDVASVTLNNSVNLFNLGAPNPLLGLSRLHHEGGHRFTMVDGNSIDHIGEPVSFVCDEQGVAQHLFVGPDPSERFELP</sequence>
<dbReference type="GO" id="GO:0016787">
    <property type="term" value="F:hydrolase activity"/>
    <property type="evidence" value="ECO:0007669"/>
    <property type="project" value="UniProtKB-KW"/>
</dbReference>